<protein>
    <submittedName>
        <fullName evidence="7">Acyl-CoA synthetase</fullName>
    </submittedName>
</protein>
<dbReference type="InterPro" id="IPR025110">
    <property type="entry name" value="AMP-bd_C"/>
</dbReference>
<dbReference type="PANTHER" id="PTHR22754">
    <property type="entry name" value="DISCO-INTERACTING PROTEIN 2 DIP2 -RELATED"/>
    <property type="match status" value="1"/>
</dbReference>
<reference evidence="7" key="1">
    <citation type="journal article" date="2020" name="Microbiol. Resour. Announc.">
        <title>Complete Genome Sequence of Novel Psychrotolerant Legionella Strain TUM19329, Isolated from Antarctic Lake Sediment.</title>
        <authorList>
            <person name="Shimada S."/>
            <person name="Nakai R."/>
            <person name="Aoki K."/>
            <person name="Shimoeda N."/>
            <person name="Ohno G."/>
            <person name="Miyazaki Y."/>
            <person name="Kudoh S."/>
            <person name="Imura S."/>
            <person name="Watanabe K."/>
            <person name="Ishii Y."/>
            <person name="Tateda K."/>
        </authorList>
    </citation>
    <scope>NUCLEOTIDE SEQUENCE [LARGE SCALE GENOMIC DNA]</scope>
    <source>
        <strain evidence="7">TUM19329</strain>
    </source>
</reference>
<keyword evidence="8" id="KW-1185">Reference proteome</keyword>
<proteinExistence type="inferred from homology"/>
<name>A0A6F8T403_9GAMM</name>
<dbReference type="InterPro" id="IPR045851">
    <property type="entry name" value="AMP-bd_C_sf"/>
</dbReference>
<comment type="similarity">
    <text evidence="1">Belongs to the ATP-dependent AMP-binding enzyme family.</text>
</comment>
<dbReference type="RefSeq" id="WP_173236547.1">
    <property type="nucleotide sequence ID" value="NZ_AP022839.1"/>
</dbReference>
<dbReference type="InterPro" id="IPR040097">
    <property type="entry name" value="FAAL/FAAC"/>
</dbReference>
<dbReference type="GO" id="GO:0016874">
    <property type="term" value="F:ligase activity"/>
    <property type="evidence" value="ECO:0007669"/>
    <property type="project" value="UniProtKB-KW"/>
</dbReference>
<keyword evidence="3" id="KW-0276">Fatty acid metabolism</keyword>
<evidence type="ECO:0000256" key="3">
    <source>
        <dbReference type="ARBA" id="ARBA00022832"/>
    </source>
</evidence>
<dbReference type="GO" id="GO:0071766">
    <property type="term" value="P:Actinobacterium-type cell wall biogenesis"/>
    <property type="evidence" value="ECO:0007669"/>
    <property type="project" value="UniProtKB-ARBA"/>
</dbReference>
<organism evidence="7 8">
    <name type="scientific">Legionella antarctica</name>
    <dbReference type="NCBI Taxonomy" id="2708020"/>
    <lineage>
        <taxon>Bacteria</taxon>
        <taxon>Pseudomonadati</taxon>
        <taxon>Pseudomonadota</taxon>
        <taxon>Gammaproteobacteria</taxon>
        <taxon>Legionellales</taxon>
        <taxon>Legionellaceae</taxon>
        <taxon>Legionella</taxon>
    </lineage>
</organism>
<keyword evidence="2" id="KW-0436">Ligase</keyword>
<dbReference type="SUPFAM" id="SSF56801">
    <property type="entry name" value="Acetyl-CoA synthetase-like"/>
    <property type="match status" value="1"/>
</dbReference>
<feature type="domain" description="AMP-binding enzyme C-terminal" evidence="6">
    <location>
        <begin position="473"/>
        <end position="562"/>
    </location>
</feature>
<feature type="domain" description="AMP-dependent synthetase/ligase" evidence="5">
    <location>
        <begin position="11"/>
        <end position="430"/>
    </location>
</feature>
<dbReference type="InterPro" id="IPR042099">
    <property type="entry name" value="ANL_N_sf"/>
</dbReference>
<evidence type="ECO:0000313" key="8">
    <source>
        <dbReference type="Proteomes" id="UP000502894"/>
    </source>
</evidence>
<dbReference type="PANTHER" id="PTHR22754:SF32">
    <property type="entry name" value="DISCO-INTERACTING PROTEIN 2"/>
    <property type="match status" value="1"/>
</dbReference>
<gene>
    <name evidence="7" type="ORF">TUM19329_11130</name>
</gene>
<dbReference type="InterPro" id="IPR000873">
    <property type="entry name" value="AMP-dep_synth/lig_dom"/>
</dbReference>
<dbReference type="GO" id="GO:0005886">
    <property type="term" value="C:plasma membrane"/>
    <property type="evidence" value="ECO:0007669"/>
    <property type="project" value="TreeGrafter"/>
</dbReference>
<evidence type="ECO:0000256" key="1">
    <source>
        <dbReference type="ARBA" id="ARBA00006432"/>
    </source>
</evidence>
<dbReference type="AlphaFoldDB" id="A0A6F8T403"/>
<dbReference type="GO" id="GO:0006633">
    <property type="term" value="P:fatty acid biosynthetic process"/>
    <property type="evidence" value="ECO:0007669"/>
    <property type="project" value="TreeGrafter"/>
</dbReference>
<sequence length="568" mass="64611">MESVGYEFVKRNKENHQKIAVEFFQNNSLNVQYNYETLIQRAQSIAHHLVESGYSNKRVLVLIEPGIDYIVAFWACVFAHAVAVPVMVPLNMSTADNLNFIAADAQISALLTSTVVSRKLTKLYQIKKSTNYHVTSVFRKLLNCFRRNKESNITIRSVPWIIVTDHYDNQVPFTMIPSVEEEHVTFLQYTSGSTSNPKGVIVTNKAILKNTEQIYGTFVNKIDRAISWLPPYHDMGLIGAIICPLLYGKTLYLMSPFDFIKNPQNFLRLVNEAKTEIVAMPNFAYNLLISKAKDDTFNCYDLSSMKFWLSGAEPINHDTLMKFVRAFSSVGVRHETIFPVYGLAEATLLVSGVKENEPFLTLYINKEAYENNLIDIVDEYHPNALPLVSCGRVVEGLDLRIVEPKTNTLCKELEVGEICLSGSNIAGGYWKKIEETSKSFNHRIPNSQLNYFRTGDLAFIYQNQLFITGRLKDLIILNGKNYYPQDIEMIVGESDPGLRGGCAAFTITSDEREKLIIVCEVKHKIHDYLTIKQNIREKIVHHFHINVDEIVLIRQRSIPRTSIVSLSS</sequence>
<dbReference type="Gene3D" id="3.40.50.12780">
    <property type="entry name" value="N-terminal domain of ligase-like"/>
    <property type="match status" value="1"/>
</dbReference>
<evidence type="ECO:0000256" key="4">
    <source>
        <dbReference type="ARBA" id="ARBA00023098"/>
    </source>
</evidence>
<dbReference type="KEGG" id="lant:TUM19329_11130"/>
<dbReference type="CDD" id="cd05931">
    <property type="entry name" value="FAAL"/>
    <property type="match status" value="1"/>
</dbReference>
<dbReference type="Proteomes" id="UP000502894">
    <property type="component" value="Chromosome"/>
</dbReference>
<evidence type="ECO:0000259" key="5">
    <source>
        <dbReference type="Pfam" id="PF00501"/>
    </source>
</evidence>
<dbReference type="GO" id="GO:0070566">
    <property type="term" value="F:adenylyltransferase activity"/>
    <property type="evidence" value="ECO:0007669"/>
    <property type="project" value="TreeGrafter"/>
</dbReference>
<evidence type="ECO:0000259" key="6">
    <source>
        <dbReference type="Pfam" id="PF23024"/>
    </source>
</evidence>
<dbReference type="EMBL" id="AP022839">
    <property type="protein sequence ID" value="BCA94752.1"/>
    <property type="molecule type" value="Genomic_DNA"/>
</dbReference>
<evidence type="ECO:0000256" key="2">
    <source>
        <dbReference type="ARBA" id="ARBA00022598"/>
    </source>
</evidence>
<dbReference type="Pfam" id="PF00501">
    <property type="entry name" value="AMP-binding"/>
    <property type="match status" value="1"/>
</dbReference>
<accession>A0A6F8T403</accession>
<dbReference type="Gene3D" id="3.30.300.30">
    <property type="match status" value="1"/>
</dbReference>
<dbReference type="Pfam" id="PF23024">
    <property type="entry name" value="AMP-dom_DIP2-like"/>
    <property type="match status" value="1"/>
</dbReference>
<keyword evidence="4" id="KW-0443">Lipid metabolism</keyword>
<evidence type="ECO:0000313" key="7">
    <source>
        <dbReference type="EMBL" id="BCA94752.1"/>
    </source>
</evidence>
<dbReference type="InterPro" id="IPR020845">
    <property type="entry name" value="AMP-binding_CS"/>
</dbReference>
<dbReference type="PROSITE" id="PS00455">
    <property type="entry name" value="AMP_BINDING"/>
    <property type="match status" value="1"/>
</dbReference>